<keyword evidence="1" id="KW-0472">Membrane</keyword>
<dbReference type="PANTHER" id="PTHR34989">
    <property type="entry name" value="PROTEIN HDED"/>
    <property type="match status" value="1"/>
</dbReference>
<dbReference type="PANTHER" id="PTHR34989:SF1">
    <property type="entry name" value="PROTEIN HDED"/>
    <property type="match status" value="1"/>
</dbReference>
<gene>
    <name evidence="2" type="ORF">UFOPK1591_01427</name>
</gene>
<feature type="transmembrane region" description="Helical" evidence="1">
    <location>
        <begin position="108"/>
        <end position="128"/>
    </location>
</feature>
<organism evidence="2">
    <name type="scientific">freshwater metagenome</name>
    <dbReference type="NCBI Taxonomy" id="449393"/>
    <lineage>
        <taxon>unclassified sequences</taxon>
        <taxon>metagenomes</taxon>
        <taxon>ecological metagenomes</taxon>
    </lineage>
</organism>
<dbReference type="GO" id="GO:0005886">
    <property type="term" value="C:plasma membrane"/>
    <property type="evidence" value="ECO:0007669"/>
    <property type="project" value="TreeGrafter"/>
</dbReference>
<evidence type="ECO:0000313" key="2">
    <source>
        <dbReference type="EMBL" id="CAB4573281.1"/>
    </source>
</evidence>
<dbReference type="InterPro" id="IPR005325">
    <property type="entry name" value="DUF308_memb"/>
</dbReference>
<feature type="transmembrane region" description="Helical" evidence="1">
    <location>
        <begin position="170"/>
        <end position="190"/>
    </location>
</feature>
<evidence type="ECO:0000256" key="1">
    <source>
        <dbReference type="SAM" id="Phobius"/>
    </source>
</evidence>
<dbReference type="Pfam" id="PF03729">
    <property type="entry name" value="DUF308"/>
    <property type="match status" value="2"/>
</dbReference>
<keyword evidence="1" id="KW-0812">Transmembrane</keyword>
<proteinExistence type="predicted"/>
<feature type="transmembrane region" description="Helical" evidence="1">
    <location>
        <begin position="50"/>
        <end position="71"/>
    </location>
</feature>
<dbReference type="EMBL" id="CAEZTD010000154">
    <property type="protein sequence ID" value="CAB4573281.1"/>
    <property type="molecule type" value="Genomic_DNA"/>
</dbReference>
<feature type="transmembrane region" description="Helical" evidence="1">
    <location>
        <begin position="20"/>
        <end position="44"/>
    </location>
</feature>
<dbReference type="AlphaFoldDB" id="A0A6J6EAG3"/>
<accession>A0A6J6EAG3</accession>
<protein>
    <submittedName>
        <fullName evidence="2">Unannotated protein</fullName>
    </submittedName>
</protein>
<reference evidence="2" key="1">
    <citation type="submission" date="2020-05" db="EMBL/GenBank/DDBJ databases">
        <authorList>
            <person name="Chiriac C."/>
            <person name="Salcher M."/>
            <person name="Ghai R."/>
            <person name="Kavagutti S V."/>
        </authorList>
    </citation>
    <scope>NUCLEOTIDE SEQUENCE</scope>
</reference>
<dbReference type="InterPro" id="IPR052712">
    <property type="entry name" value="Acid_resist_chaperone_HdeD"/>
</dbReference>
<name>A0A6J6EAG3_9ZZZZ</name>
<feature type="transmembrane region" description="Helical" evidence="1">
    <location>
        <begin position="83"/>
        <end position="102"/>
    </location>
</feature>
<keyword evidence="1" id="KW-1133">Transmembrane helix</keyword>
<sequence>MSDTQRFSFYKGSPEDATSVARVLQTGLWIGAILALIAGISVLAWPGASATVVVVIFGLYFLIRGVVRVVVGIFAPGLTGGGRALSVLIGLLLVVVGIFALATPGSVLELIGLLIGVTWIIDGVATLIETGRASSRGITVALGSVSIIAGVVVLFVPAAAIAVLVVLGGILLIVVGVAQITAAVALGRVAKS</sequence>
<feature type="transmembrane region" description="Helical" evidence="1">
    <location>
        <begin position="140"/>
        <end position="164"/>
    </location>
</feature>